<proteinExistence type="predicted"/>
<evidence type="ECO:0000313" key="2">
    <source>
        <dbReference type="EMBL" id="AMO27618.1"/>
    </source>
</evidence>
<evidence type="ECO:0000256" key="1">
    <source>
        <dbReference type="SAM" id="MobiDB-lite"/>
    </source>
</evidence>
<sequence>MARAMLARLWAFIRDQWTDSGYDEDYDEEEEDEEQNAILAHLRATNASIREIQQKLQTLEKIGGILNRADADADADADDDLSFLDEPDVEPDKPPVGATVKFPRDATKHPWLTVLAKEVRREGAVATEIAFATSRAAASARKRKYSDMSLIYQGVHPNPQLAVCCITEEWQERGLSFSKRARQPVYLVDSNIQKVKRAVYENI</sequence>
<reference evidence="3" key="2">
    <citation type="journal article" date="2017" name="J. Invertebr. Pathol.">
        <title>A comparison of the adaptations of strains of Lymantria dispar multiple nucleopolyhedrovirus to hosts from spatially isolated populations.</title>
        <authorList>
            <person name="Martemyanov V.V."/>
            <person name="Podgwaite J.D."/>
            <person name="Belousova I.A."/>
            <person name="Pavlushin S.V."/>
            <person name="Slavicek J.M."/>
            <person name="Baturina O.A."/>
            <person name="Kabilov M.R."/>
            <person name="Ilyinykh A.V."/>
        </authorList>
    </citation>
    <scope>NUCLEOTIDE SEQUENCE</scope>
    <source>
        <strain evidence="3">LdMNPV-27/0</strain>
    </source>
</reference>
<accession>A0A140HQH1</accession>
<feature type="region of interest" description="Disordered" evidence="1">
    <location>
        <begin position="78"/>
        <end position="102"/>
    </location>
</feature>
<name>A0A140HQH1_NPVLD</name>
<organism evidence="2">
    <name type="scientific">Lymantria dispar multicapsid nuclear polyhedrosis virus</name>
    <name type="common">LdMNPV</name>
    <dbReference type="NCBI Taxonomy" id="10449"/>
    <lineage>
        <taxon>Viruses</taxon>
        <taxon>Viruses incertae sedis</taxon>
        <taxon>Naldaviricetes</taxon>
        <taxon>Lefavirales</taxon>
        <taxon>Baculoviridae</taxon>
        <taxon>Alphabaculovirus</taxon>
        <taxon>Alphabaculovirus lydisparis</taxon>
    </lineage>
</organism>
<dbReference type="EMBL" id="KT626570">
    <property type="protein sequence ID" value="AMO27618.1"/>
    <property type="molecule type" value="Genomic_DNA"/>
</dbReference>
<organismHost>
    <name type="scientific">Lepidoptera</name>
    <name type="common">moths &amp; butterflies</name>
    <dbReference type="NCBI Taxonomy" id="7088"/>
</organismHost>
<feature type="compositionally biased region" description="Acidic residues" evidence="1">
    <location>
        <begin position="78"/>
        <end position="89"/>
    </location>
</feature>
<reference evidence="2" key="1">
    <citation type="submission" date="2016-03" db="EMBL/GenBank/DDBJ databases">
        <title>Geographic isolates of Lymantria dispar multiple nucleopolyhedrovirus: Genomic analysis and biological activity against different host strains of Lymantria dispar.</title>
        <authorList>
            <person name="Harrison R.L."/>
            <person name="Rowley D.L."/>
            <person name="Keena M.A."/>
        </authorList>
    </citation>
    <scope>NUCLEOTIDE SEQUENCE</scope>
    <source>
        <strain evidence="2">3054</strain>
    </source>
</reference>
<dbReference type="EMBL" id="KY249580">
    <property type="protein sequence ID" value="AQQ80138.1"/>
    <property type="molecule type" value="Genomic_DNA"/>
</dbReference>
<protein>
    <submittedName>
        <fullName evidence="3">38.7 kDa protein</fullName>
    </submittedName>
    <submittedName>
        <fullName evidence="2">38.7K</fullName>
    </submittedName>
</protein>
<evidence type="ECO:0000313" key="3">
    <source>
        <dbReference type="EMBL" id="AQQ80138.1"/>
    </source>
</evidence>